<feature type="transmembrane region" description="Helical" evidence="6">
    <location>
        <begin position="53"/>
        <end position="77"/>
    </location>
</feature>
<dbReference type="AlphaFoldDB" id="A0A094QDY2"/>
<evidence type="ECO:0000313" key="7">
    <source>
        <dbReference type="EMBL" id="KGA21642.1"/>
    </source>
</evidence>
<dbReference type="GO" id="GO:0005886">
    <property type="term" value="C:plasma membrane"/>
    <property type="evidence" value="ECO:0007669"/>
    <property type="project" value="UniProtKB-SubCell"/>
</dbReference>
<keyword evidence="4 6" id="KW-1133">Transmembrane helix</keyword>
<feature type="transmembrane region" description="Helical" evidence="6">
    <location>
        <begin position="259"/>
        <end position="276"/>
    </location>
</feature>
<dbReference type="InterPro" id="IPR001851">
    <property type="entry name" value="ABC_transp_permease"/>
</dbReference>
<feature type="transmembrane region" description="Helical" evidence="6">
    <location>
        <begin position="307"/>
        <end position="326"/>
    </location>
</feature>
<dbReference type="Pfam" id="PF02653">
    <property type="entry name" value="BPD_transp_2"/>
    <property type="match status" value="1"/>
</dbReference>
<dbReference type="GO" id="GO:0022857">
    <property type="term" value="F:transmembrane transporter activity"/>
    <property type="evidence" value="ECO:0007669"/>
    <property type="project" value="InterPro"/>
</dbReference>
<evidence type="ECO:0000256" key="5">
    <source>
        <dbReference type="ARBA" id="ARBA00023136"/>
    </source>
</evidence>
<evidence type="ECO:0000256" key="3">
    <source>
        <dbReference type="ARBA" id="ARBA00022692"/>
    </source>
</evidence>
<organism evidence="7">
    <name type="scientific">freshwater metagenome</name>
    <dbReference type="NCBI Taxonomy" id="449393"/>
    <lineage>
        <taxon>unclassified sequences</taxon>
        <taxon>metagenomes</taxon>
        <taxon>ecological metagenomes</taxon>
    </lineage>
</organism>
<protein>
    <recommendedName>
        <fullName evidence="8">ABC transporter permease</fullName>
    </recommendedName>
</protein>
<dbReference type="EMBL" id="JNSL01000003">
    <property type="protein sequence ID" value="KGA21642.1"/>
    <property type="molecule type" value="Genomic_DNA"/>
</dbReference>
<dbReference type="PANTHER" id="PTHR32196">
    <property type="entry name" value="ABC TRANSPORTER PERMEASE PROTEIN YPHD-RELATED-RELATED"/>
    <property type="match status" value="1"/>
</dbReference>
<name>A0A094QDY2_9ZZZZ</name>
<feature type="transmembrane region" description="Helical" evidence="6">
    <location>
        <begin position="109"/>
        <end position="128"/>
    </location>
</feature>
<comment type="caution">
    <text evidence="7">The sequence shown here is derived from an EMBL/GenBank/DDBJ whole genome shotgun (WGS) entry which is preliminary data.</text>
</comment>
<evidence type="ECO:0000256" key="2">
    <source>
        <dbReference type="ARBA" id="ARBA00022475"/>
    </source>
</evidence>
<evidence type="ECO:0008006" key="8">
    <source>
        <dbReference type="Google" id="ProtNLM"/>
    </source>
</evidence>
<comment type="subcellular location">
    <subcellularLocation>
        <location evidence="1">Cell membrane</location>
        <topology evidence="1">Multi-pass membrane protein</topology>
    </subcellularLocation>
</comment>
<evidence type="ECO:0000256" key="1">
    <source>
        <dbReference type="ARBA" id="ARBA00004651"/>
    </source>
</evidence>
<proteinExistence type="predicted"/>
<feature type="transmembrane region" description="Helical" evidence="6">
    <location>
        <begin position="281"/>
        <end position="301"/>
    </location>
</feature>
<feature type="transmembrane region" description="Helical" evidence="6">
    <location>
        <begin position="229"/>
        <end position="247"/>
    </location>
</feature>
<evidence type="ECO:0000256" key="4">
    <source>
        <dbReference type="ARBA" id="ARBA00022989"/>
    </source>
</evidence>
<dbReference type="CDD" id="cd06579">
    <property type="entry name" value="TM_PBP1_transp_AraH_like"/>
    <property type="match status" value="1"/>
</dbReference>
<feature type="transmembrane region" description="Helical" evidence="6">
    <location>
        <begin position="84"/>
        <end position="103"/>
    </location>
</feature>
<gene>
    <name evidence="7" type="ORF">GM51_1110</name>
</gene>
<keyword evidence="3 6" id="KW-0812">Transmembrane</keyword>
<feature type="transmembrane region" description="Helical" evidence="6">
    <location>
        <begin position="24"/>
        <end position="47"/>
    </location>
</feature>
<evidence type="ECO:0000256" key="6">
    <source>
        <dbReference type="SAM" id="Phobius"/>
    </source>
</evidence>
<keyword evidence="5 6" id="KW-0472">Membrane</keyword>
<feature type="transmembrane region" description="Helical" evidence="6">
    <location>
        <begin position="175"/>
        <end position="196"/>
    </location>
</feature>
<sequence length="347" mass="35634">MFAKMTTSADSASALKMESMWRRVLGGGQAPIWIATVVLFAVSPLVAPGSLKASALLSMLPFAAVLAIAAVGQMLVIQQRGLDLSVPGMMAFGAGLVTGLSQWYGWPVWAAIAGAIILPAIAGLINGIIVTRFGVMPLVVTLGMNAILLGTVFALSNGTPAGAPKEIADFTKGAVGVVPNALIIAVVVIVVGGFIAQRSIVGRKLTAVGVSERAASAVGFRVTLYQTMAYALAGAAFGIAAILYAGYVTTPPLFYGDKYLLPTITAVVLGGTALTGGRAALISTGVAALFLTQLGQLLRAVGWQESFQLIAQAVVLLIVILARAIVPMVSQSIKARRAATESQTVRA</sequence>
<accession>A0A094QDY2</accession>
<reference evidence="7" key="1">
    <citation type="submission" date="2014-06" db="EMBL/GenBank/DDBJ databases">
        <title>Key roles for freshwater Actinobacteria revealed by deep metagenomic sequencing.</title>
        <authorList>
            <person name="Ghai R."/>
            <person name="Mizuno C.M."/>
            <person name="Picazo A."/>
            <person name="Camacho A."/>
            <person name="Rodriguez-Valera F."/>
        </authorList>
    </citation>
    <scope>NUCLEOTIDE SEQUENCE</scope>
</reference>
<feature type="transmembrane region" description="Helical" evidence="6">
    <location>
        <begin position="135"/>
        <end position="155"/>
    </location>
</feature>
<keyword evidence="2" id="KW-1003">Cell membrane</keyword>